<gene>
    <name evidence="6" type="ORF">JIN78_12525</name>
</gene>
<dbReference type="Pfam" id="PF00440">
    <property type="entry name" value="TetR_N"/>
    <property type="match status" value="1"/>
</dbReference>
<keyword evidence="7" id="KW-1185">Reference proteome</keyword>
<dbReference type="FunFam" id="1.10.10.60:FF:000141">
    <property type="entry name" value="TetR family transcriptional regulator"/>
    <property type="match status" value="1"/>
</dbReference>
<dbReference type="InterPro" id="IPR023772">
    <property type="entry name" value="DNA-bd_HTH_TetR-type_CS"/>
</dbReference>
<evidence type="ECO:0000256" key="1">
    <source>
        <dbReference type="ARBA" id="ARBA00023015"/>
    </source>
</evidence>
<reference evidence="6" key="1">
    <citation type="submission" date="2021-01" db="EMBL/GenBank/DDBJ databases">
        <title>Modified the classification status of verrucomicrobia.</title>
        <authorList>
            <person name="Feng X."/>
        </authorList>
    </citation>
    <scope>NUCLEOTIDE SEQUENCE</scope>
    <source>
        <strain evidence="6">KCTC 12986</strain>
    </source>
</reference>
<evidence type="ECO:0000313" key="6">
    <source>
        <dbReference type="EMBL" id="MBK1834887.1"/>
    </source>
</evidence>
<name>A0A934VN31_9BACT</name>
<dbReference type="PROSITE" id="PS50977">
    <property type="entry name" value="HTH_TETR_2"/>
    <property type="match status" value="1"/>
</dbReference>
<dbReference type="InterPro" id="IPR001647">
    <property type="entry name" value="HTH_TetR"/>
</dbReference>
<dbReference type="AlphaFoldDB" id="A0A934VN31"/>
<keyword evidence="2 4" id="KW-0238">DNA-binding</keyword>
<evidence type="ECO:0000259" key="5">
    <source>
        <dbReference type="PROSITE" id="PS50977"/>
    </source>
</evidence>
<sequence length="225" mass="25124">MAEKRAMAVTLREKKRAAIIEAAIYEFNAAGFNAATMNGIAARAQVSKRTIYNHFDNKEALFHTIAERVCEVVEQAAEVTYDRSRPVEAQLTELACRQLDLLASEEFLTMARVTLPTRIRNPELAPTQFAKLRLGTNGVGRWMSEAQEAGALQFSDPRAAGRRFIAMLLEFAFWPVLTHLTPPPDEEERAAIIAETVDLFLNGCQREKASEATGNTRPPTARQHH</sequence>
<keyword evidence="1" id="KW-0805">Transcription regulation</keyword>
<dbReference type="Pfam" id="PF14246">
    <property type="entry name" value="TetR_C_7"/>
    <property type="match status" value="1"/>
</dbReference>
<dbReference type="SUPFAM" id="SSF48498">
    <property type="entry name" value="Tetracyclin repressor-like, C-terminal domain"/>
    <property type="match status" value="1"/>
</dbReference>
<dbReference type="RefSeq" id="WP_377173951.1">
    <property type="nucleotide sequence ID" value="NZ_JBHUJA010000013.1"/>
</dbReference>
<accession>A0A934VN31</accession>
<dbReference type="EMBL" id="JAENIO010000035">
    <property type="protein sequence ID" value="MBK1834887.1"/>
    <property type="molecule type" value="Genomic_DNA"/>
</dbReference>
<dbReference type="Proteomes" id="UP000604083">
    <property type="component" value="Unassembled WGS sequence"/>
</dbReference>
<proteinExistence type="predicted"/>
<feature type="domain" description="HTH tetR-type" evidence="5">
    <location>
        <begin position="13"/>
        <end position="73"/>
    </location>
</feature>
<organism evidence="6 7">
    <name type="scientific">Roseibacillus ishigakijimensis</name>
    <dbReference type="NCBI Taxonomy" id="454146"/>
    <lineage>
        <taxon>Bacteria</taxon>
        <taxon>Pseudomonadati</taxon>
        <taxon>Verrucomicrobiota</taxon>
        <taxon>Verrucomicrobiia</taxon>
        <taxon>Verrucomicrobiales</taxon>
        <taxon>Verrucomicrobiaceae</taxon>
        <taxon>Roseibacillus</taxon>
    </lineage>
</organism>
<dbReference type="PROSITE" id="PS01081">
    <property type="entry name" value="HTH_TETR_1"/>
    <property type="match status" value="1"/>
</dbReference>
<evidence type="ECO:0000256" key="2">
    <source>
        <dbReference type="ARBA" id="ARBA00023125"/>
    </source>
</evidence>
<dbReference type="SUPFAM" id="SSF46689">
    <property type="entry name" value="Homeodomain-like"/>
    <property type="match status" value="1"/>
</dbReference>
<dbReference type="InterPro" id="IPR050109">
    <property type="entry name" value="HTH-type_TetR-like_transc_reg"/>
</dbReference>
<dbReference type="Gene3D" id="1.10.357.10">
    <property type="entry name" value="Tetracycline Repressor, domain 2"/>
    <property type="match status" value="1"/>
</dbReference>
<dbReference type="PRINTS" id="PR00455">
    <property type="entry name" value="HTHTETR"/>
</dbReference>
<dbReference type="Gene3D" id="1.10.10.60">
    <property type="entry name" value="Homeodomain-like"/>
    <property type="match status" value="1"/>
</dbReference>
<dbReference type="InterPro" id="IPR036271">
    <property type="entry name" value="Tet_transcr_reg_TetR-rel_C_sf"/>
</dbReference>
<dbReference type="PANTHER" id="PTHR30055:SF146">
    <property type="entry name" value="HTH-TYPE TRANSCRIPTIONAL DUAL REGULATOR CECR"/>
    <property type="match status" value="1"/>
</dbReference>
<comment type="caution">
    <text evidence="6">The sequence shown here is derived from an EMBL/GenBank/DDBJ whole genome shotgun (WGS) entry which is preliminary data.</text>
</comment>
<dbReference type="PANTHER" id="PTHR30055">
    <property type="entry name" value="HTH-TYPE TRANSCRIPTIONAL REGULATOR RUTR"/>
    <property type="match status" value="1"/>
</dbReference>
<keyword evidence="3" id="KW-0804">Transcription</keyword>
<evidence type="ECO:0000256" key="3">
    <source>
        <dbReference type="ARBA" id="ARBA00023163"/>
    </source>
</evidence>
<evidence type="ECO:0000256" key="4">
    <source>
        <dbReference type="PROSITE-ProRule" id="PRU00335"/>
    </source>
</evidence>
<dbReference type="InterPro" id="IPR009057">
    <property type="entry name" value="Homeodomain-like_sf"/>
</dbReference>
<evidence type="ECO:0000313" key="7">
    <source>
        <dbReference type="Proteomes" id="UP000604083"/>
    </source>
</evidence>
<feature type="DNA-binding region" description="H-T-H motif" evidence="4">
    <location>
        <begin position="36"/>
        <end position="55"/>
    </location>
</feature>
<dbReference type="GO" id="GO:0003700">
    <property type="term" value="F:DNA-binding transcription factor activity"/>
    <property type="evidence" value="ECO:0007669"/>
    <property type="project" value="TreeGrafter"/>
</dbReference>
<dbReference type="GO" id="GO:0000976">
    <property type="term" value="F:transcription cis-regulatory region binding"/>
    <property type="evidence" value="ECO:0007669"/>
    <property type="project" value="TreeGrafter"/>
</dbReference>
<protein>
    <submittedName>
        <fullName evidence="6">TetR/AcrR family transcriptional regulator</fullName>
    </submittedName>
</protein>
<dbReference type="InterPro" id="IPR039536">
    <property type="entry name" value="TetR_C_Proteobacteria"/>
</dbReference>